<feature type="transmembrane region" description="Helical" evidence="6">
    <location>
        <begin position="484"/>
        <end position="506"/>
    </location>
</feature>
<keyword evidence="5" id="KW-0325">Glycoprotein</keyword>
<dbReference type="EMBL" id="MN095542">
    <property type="protein sequence ID" value="QFR36191.1"/>
    <property type="molecule type" value="Viral_cRNA"/>
</dbReference>
<proteinExistence type="predicted"/>
<keyword evidence="3" id="KW-0946">Virion</keyword>
<sequence>MLRILACAIITSASDRATMCNKQQKQGPYSFKEYVATSLNLSRLELEVTRTQIRDTGKNFYIGYRSVWRSYCYNGGSVDPNTGCINSLEPRPPTETELEKWGSESACYTGPDAANAWGSDSRICLENWRMNNKYTAKELTKRSNNNNFPYHTCNLSWRCGVKHTHIDVRLITQGRGIIAVIITPEGSTKQVSEVGNTYWVEGEFSYLYKPSVFGTQNTKVYIKCFKEHVKTEVPTGGYTTVIHDLTTEKYHCRDGDNFFEMPASGTICLPNACYKKETGVASQLHPGMWNISQQLHSASVYDTNNVIHSLVYETESLRLSLAQIDHRFNTLSKMFNKLVSSVAKIDERLIGNLIDRDAASTFASNEKFFLSPCVTHKTSESNCVNNSIYSDGRWVHNDDPTKCFSLTKSKEVDLFGFQELWIPEIVSPKVTGIIADEEGWAFVANSKKALQDTMLYTKNGGKGTSLEDIINYPSGWLDGKLQGLLFNGAANWVVLGVCILALFYILRRIL</sequence>
<keyword evidence="2 6" id="KW-0812">Transmembrane</keyword>
<name>A0A5P8N5U7_9ORTO</name>
<evidence type="ECO:0000313" key="7">
    <source>
        <dbReference type="EMBL" id="QFR36191.1"/>
    </source>
</evidence>
<dbReference type="Gene3D" id="6.10.250.2130">
    <property type="match status" value="1"/>
</dbReference>
<evidence type="ECO:0000256" key="6">
    <source>
        <dbReference type="SAM" id="Phobius"/>
    </source>
</evidence>
<dbReference type="KEGG" id="vg:80557481"/>
<reference evidence="7" key="1">
    <citation type="journal article" date="2019" name="Front. Microbiol.">
        <title>Monitoring Silent Spillovers Before Emergence: A Pilot Study at the Tick/Human Interface in Thailand.</title>
        <authorList>
            <person name="Temmam S."/>
            <person name="Chretien D."/>
            <person name="Bigot T."/>
            <person name="Dufour E."/>
            <person name="Petres S."/>
            <person name="Desquesnes M."/>
            <person name="Devillers E."/>
            <person name="Dumarest M."/>
            <person name="Yousfi L."/>
            <person name="Jittapalapong S."/>
            <person name="Karnchanabanthoeng A."/>
            <person name="Chaisiri K."/>
            <person name="Gagnieur L."/>
            <person name="Cosson J.-F."/>
            <person name="Vayssier-Taussat M."/>
            <person name="Morand S."/>
            <person name="Moutailler S."/>
            <person name="Eloit M."/>
        </authorList>
    </citation>
    <scope>NUCLEOTIDE SEQUENCE</scope>
    <source>
        <strain evidence="7">THOV/Boophilus sp./Thailand</strain>
    </source>
</reference>
<protein>
    <submittedName>
        <fullName evidence="7">Glycoprotein</fullName>
    </submittedName>
</protein>
<dbReference type="Gene3D" id="6.10.250.3010">
    <property type="match status" value="1"/>
</dbReference>
<keyword evidence="8" id="KW-1185">Reference proteome</keyword>
<evidence type="ECO:0000256" key="3">
    <source>
        <dbReference type="ARBA" id="ARBA00022844"/>
    </source>
</evidence>
<dbReference type="RefSeq" id="YP_010840302.1">
    <property type="nucleotide sequence ID" value="NC_078596.1"/>
</dbReference>
<dbReference type="GO" id="GO:0044003">
    <property type="term" value="P:symbiont-mediated perturbation of host process"/>
    <property type="evidence" value="ECO:0007669"/>
    <property type="project" value="InterPro"/>
</dbReference>
<evidence type="ECO:0000313" key="8">
    <source>
        <dbReference type="Proteomes" id="UP000888000"/>
    </source>
</evidence>
<dbReference type="GO" id="GO:0019031">
    <property type="term" value="C:viral envelope"/>
    <property type="evidence" value="ECO:0007669"/>
    <property type="project" value="InterPro"/>
</dbReference>
<keyword evidence="4 6" id="KW-0472">Membrane</keyword>
<dbReference type="Gene3D" id="6.20.460.10">
    <property type="match status" value="1"/>
</dbReference>
<evidence type="ECO:0000256" key="2">
    <source>
        <dbReference type="ARBA" id="ARBA00022692"/>
    </source>
</evidence>
<dbReference type="Proteomes" id="UP000888000">
    <property type="component" value="Genome"/>
</dbReference>
<dbReference type="InterPro" id="IPR004955">
    <property type="entry name" value="Baculovirus_Gp64"/>
</dbReference>
<evidence type="ECO:0000256" key="1">
    <source>
        <dbReference type="ARBA" id="ARBA00004182"/>
    </source>
</evidence>
<dbReference type="Pfam" id="PF03273">
    <property type="entry name" value="Baculo_gp64"/>
    <property type="match status" value="1"/>
</dbReference>
<comment type="subcellular location">
    <subcellularLocation>
        <location evidence="1">Virion membrane</location>
    </subcellularLocation>
</comment>
<dbReference type="GO" id="GO:0055036">
    <property type="term" value="C:virion membrane"/>
    <property type="evidence" value="ECO:0007669"/>
    <property type="project" value="UniProtKB-SubCell"/>
</dbReference>
<evidence type="ECO:0000256" key="4">
    <source>
        <dbReference type="ARBA" id="ARBA00023136"/>
    </source>
</evidence>
<accession>A0A5P8N5U7</accession>
<keyword evidence="6" id="KW-1133">Transmembrane helix</keyword>
<organism evidence="7 8">
    <name type="scientific">Thailand tick thogotovirus</name>
    <dbReference type="NCBI Taxonomy" id="2654565"/>
    <lineage>
        <taxon>Viruses</taxon>
        <taxon>Riboviria</taxon>
        <taxon>Orthornavirae</taxon>
        <taxon>Negarnaviricota</taxon>
        <taxon>Polyploviricotina</taxon>
        <taxon>Insthoviricetes</taxon>
        <taxon>Articulavirales</taxon>
        <taxon>Orthomyxoviridae</taxon>
        <taxon>Thogotovirus</taxon>
        <taxon>Thogotovirus thailandense</taxon>
    </lineage>
</organism>
<evidence type="ECO:0000256" key="5">
    <source>
        <dbReference type="ARBA" id="ARBA00023180"/>
    </source>
</evidence>
<dbReference type="GeneID" id="80557481"/>